<evidence type="ECO:0000256" key="3">
    <source>
        <dbReference type="ARBA" id="ARBA00007806"/>
    </source>
</evidence>
<comment type="caution">
    <text evidence="14">The sequence shown here is derived from an EMBL/GenBank/DDBJ whole genome shotgun (WGS) entry which is preliminary data.</text>
</comment>
<protein>
    <recommendedName>
        <fullName evidence="9">Glucosidase II subunit alpha</fullName>
    </recommendedName>
</protein>
<feature type="compositionally biased region" description="Basic and acidic residues" evidence="11">
    <location>
        <begin position="81"/>
        <end position="92"/>
    </location>
</feature>
<dbReference type="InterPro" id="IPR000322">
    <property type="entry name" value="Glyco_hydro_31_TIM"/>
</dbReference>
<sequence length="519" mass="60671">GPYKTAPEAIRLFNLDIFQYDTDSVFPLYGTIPLLMSQASSKSRKNVGIFWVNAADTYVDLWRQSRFDDFQIQDQISQNKKNKDPKNKKDDNSNNSISINNNNQSVHSHFISETGRLDFFVLSGNTPLELIQNYAQLVGTTALPPLFSLGYHQCRWNYNDENDCNEVMDNLDADQIPYDVLWLDIEHTDGKRYFTWDRSKFPSPDLLQRRLGQEGRHLVTIVDPHVKSDSKYQVFKEAKEKGFLIMKQQDESFRCELAKEQYQRDCLQSKYWFGVDGKRRNNDFGNSQLHHKSKQYPHATYTAIHQKIHFSQTHVFQVNLHILKEIVGQEIPYTQISCLQLFVPGGHLTSSGSNFGGKMTSSSTAVPTYPKHNQNQNQIQKKQQQLQQPNIIMAQQHQNLPVDDKVSVTSKINTYLDPDTDNQILLNGKTTIKKENEQQEKKYQQTGKQKELVVIEEERNESENHIMQLIQDEEDDEEDDEEEDEYEYEYEEFDNEEEDYEEKEEDDEEDDDYEDDFAS</sequence>
<gene>
    <name evidence="14" type="ORF">EZS28_035712</name>
</gene>
<evidence type="ECO:0000313" key="14">
    <source>
        <dbReference type="EMBL" id="KAA6368761.1"/>
    </source>
</evidence>
<evidence type="ECO:0000256" key="5">
    <source>
        <dbReference type="ARBA" id="ARBA00022801"/>
    </source>
</evidence>
<dbReference type="EMBL" id="SNRW01017023">
    <property type="protein sequence ID" value="KAA6368761.1"/>
    <property type="molecule type" value="Genomic_DNA"/>
</dbReference>
<dbReference type="InterPro" id="IPR011013">
    <property type="entry name" value="Gal_mutarotase_sf_dom"/>
</dbReference>
<comment type="similarity">
    <text evidence="3 10">Belongs to the glycosyl hydrolase 31 family.</text>
</comment>
<evidence type="ECO:0000256" key="10">
    <source>
        <dbReference type="RuleBase" id="RU361185"/>
    </source>
</evidence>
<dbReference type="Proteomes" id="UP000324800">
    <property type="component" value="Unassembled WGS sequence"/>
</dbReference>
<dbReference type="GO" id="GO:0006491">
    <property type="term" value="P:N-glycan processing"/>
    <property type="evidence" value="ECO:0007669"/>
    <property type="project" value="TreeGrafter"/>
</dbReference>
<feature type="non-terminal residue" evidence="14">
    <location>
        <position position="1"/>
    </location>
</feature>
<evidence type="ECO:0000256" key="7">
    <source>
        <dbReference type="ARBA" id="ARBA00023180"/>
    </source>
</evidence>
<feature type="compositionally biased region" description="Acidic residues" evidence="11">
    <location>
        <begin position="471"/>
        <end position="519"/>
    </location>
</feature>
<dbReference type="GO" id="GO:0005975">
    <property type="term" value="P:carbohydrate metabolic process"/>
    <property type="evidence" value="ECO:0007669"/>
    <property type="project" value="InterPro"/>
</dbReference>
<dbReference type="Pfam" id="PF13802">
    <property type="entry name" value="Gal_mutarotas_2"/>
    <property type="match status" value="1"/>
</dbReference>
<dbReference type="SUPFAM" id="SSF74650">
    <property type="entry name" value="Galactose mutarotase-like"/>
    <property type="match status" value="1"/>
</dbReference>
<dbReference type="SUPFAM" id="SSF51445">
    <property type="entry name" value="(Trans)glycosidases"/>
    <property type="match status" value="1"/>
</dbReference>
<organism evidence="14 15">
    <name type="scientific">Streblomastix strix</name>
    <dbReference type="NCBI Taxonomy" id="222440"/>
    <lineage>
        <taxon>Eukaryota</taxon>
        <taxon>Metamonada</taxon>
        <taxon>Preaxostyla</taxon>
        <taxon>Oxymonadida</taxon>
        <taxon>Streblomastigidae</taxon>
        <taxon>Streblomastix</taxon>
    </lineage>
</organism>
<comment type="pathway">
    <text evidence="2">Glycan metabolism; N-glycan metabolism.</text>
</comment>
<keyword evidence="5 10" id="KW-0378">Hydrolase</keyword>
<feature type="region of interest" description="Disordered" evidence="11">
    <location>
        <begin position="458"/>
        <end position="519"/>
    </location>
</feature>
<evidence type="ECO:0000259" key="12">
    <source>
        <dbReference type="Pfam" id="PF01055"/>
    </source>
</evidence>
<dbReference type="PANTHER" id="PTHR22762:SF54">
    <property type="entry name" value="BCDNA.GH04962"/>
    <property type="match status" value="1"/>
</dbReference>
<feature type="domain" description="Glycoside hydrolase family 31 N-terminal" evidence="13">
    <location>
        <begin position="9"/>
        <end position="60"/>
    </location>
</feature>
<dbReference type="InterPro" id="IPR025887">
    <property type="entry name" value="Glyco_hydro_31_N_dom"/>
</dbReference>
<dbReference type="GO" id="GO:0030246">
    <property type="term" value="F:carbohydrate binding"/>
    <property type="evidence" value="ECO:0007669"/>
    <property type="project" value="InterPro"/>
</dbReference>
<evidence type="ECO:0000256" key="2">
    <source>
        <dbReference type="ARBA" id="ARBA00004833"/>
    </source>
</evidence>
<comment type="subcellular location">
    <subcellularLocation>
        <location evidence="1">Endoplasmic reticulum</location>
    </subcellularLocation>
</comment>
<dbReference type="Pfam" id="PF01055">
    <property type="entry name" value="Glyco_hydro_31_2nd"/>
    <property type="match status" value="1"/>
</dbReference>
<name>A0A5J4UFF6_9EUKA</name>
<reference evidence="14 15" key="1">
    <citation type="submission" date="2019-03" db="EMBL/GenBank/DDBJ databases">
        <title>Single cell metagenomics reveals metabolic interactions within the superorganism composed of flagellate Streblomastix strix and complex community of Bacteroidetes bacteria on its surface.</title>
        <authorList>
            <person name="Treitli S.C."/>
            <person name="Kolisko M."/>
            <person name="Husnik F."/>
            <person name="Keeling P."/>
            <person name="Hampl V."/>
        </authorList>
    </citation>
    <scope>NUCLEOTIDE SEQUENCE [LARGE SCALE GENOMIC DNA]</scope>
    <source>
        <strain evidence="14">ST1C</strain>
    </source>
</reference>
<feature type="domain" description="Glycoside hydrolase family 31 TIM barrel" evidence="12">
    <location>
        <begin position="141"/>
        <end position="253"/>
    </location>
</feature>
<feature type="region of interest" description="Disordered" evidence="11">
    <location>
        <begin position="73"/>
        <end position="101"/>
    </location>
</feature>
<dbReference type="CDD" id="cd14752">
    <property type="entry name" value="GH31_N"/>
    <property type="match status" value="1"/>
</dbReference>
<dbReference type="OrthoDB" id="3237269at2759"/>
<dbReference type="InterPro" id="IPR017853">
    <property type="entry name" value="GH"/>
</dbReference>
<evidence type="ECO:0000259" key="13">
    <source>
        <dbReference type="Pfam" id="PF13802"/>
    </source>
</evidence>
<dbReference type="GO" id="GO:0090599">
    <property type="term" value="F:alpha-glucosidase activity"/>
    <property type="evidence" value="ECO:0007669"/>
    <property type="project" value="TreeGrafter"/>
</dbReference>
<dbReference type="Gene3D" id="3.20.20.80">
    <property type="entry name" value="Glycosidases"/>
    <property type="match status" value="1"/>
</dbReference>
<evidence type="ECO:0000256" key="8">
    <source>
        <dbReference type="ARBA" id="ARBA00023295"/>
    </source>
</evidence>
<keyword evidence="8 10" id="KW-0326">Glycosidase</keyword>
<keyword evidence="7" id="KW-0325">Glycoprotein</keyword>
<dbReference type="AlphaFoldDB" id="A0A5J4UFF6"/>
<feature type="region of interest" description="Disordered" evidence="11">
    <location>
        <begin position="358"/>
        <end position="387"/>
    </location>
</feature>
<evidence type="ECO:0000256" key="9">
    <source>
        <dbReference type="ARBA" id="ARBA00042895"/>
    </source>
</evidence>
<dbReference type="Gene3D" id="2.60.40.1760">
    <property type="entry name" value="glycosyl hydrolase (family 31)"/>
    <property type="match status" value="1"/>
</dbReference>
<keyword evidence="4" id="KW-0732">Signal</keyword>
<keyword evidence="6" id="KW-0256">Endoplasmic reticulum</keyword>
<proteinExistence type="inferred from homology"/>
<accession>A0A5J4UFF6</accession>
<evidence type="ECO:0000256" key="6">
    <source>
        <dbReference type="ARBA" id="ARBA00022824"/>
    </source>
</evidence>
<evidence type="ECO:0000256" key="1">
    <source>
        <dbReference type="ARBA" id="ARBA00004240"/>
    </source>
</evidence>
<dbReference type="GO" id="GO:0005783">
    <property type="term" value="C:endoplasmic reticulum"/>
    <property type="evidence" value="ECO:0007669"/>
    <property type="project" value="UniProtKB-SubCell"/>
</dbReference>
<evidence type="ECO:0000256" key="11">
    <source>
        <dbReference type="SAM" id="MobiDB-lite"/>
    </source>
</evidence>
<evidence type="ECO:0000256" key="4">
    <source>
        <dbReference type="ARBA" id="ARBA00022729"/>
    </source>
</evidence>
<feature type="compositionally biased region" description="Low complexity" evidence="11">
    <location>
        <begin position="371"/>
        <end position="387"/>
    </location>
</feature>
<dbReference type="PANTHER" id="PTHR22762">
    <property type="entry name" value="ALPHA-GLUCOSIDASE"/>
    <property type="match status" value="1"/>
</dbReference>
<evidence type="ECO:0000313" key="15">
    <source>
        <dbReference type="Proteomes" id="UP000324800"/>
    </source>
</evidence>